<feature type="chain" id="PRO_5016654667" description="Secreted protein" evidence="1">
    <location>
        <begin position="20"/>
        <end position="70"/>
    </location>
</feature>
<feature type="signal peptide" evidence="1">
    <location>
        <begin position="1"/>
        <end position="19"/>
    </location>
</feature>
<protein>
    <recommendedName>
        <fullName evidence="4">Secreted protein</fullName>
    </recommendedName>
</protein>
<evidence type="ECO:0000313" key="2">
    <source>
        <dbReference type="EMBL" id="RDH23795.1"/>
    </source>
</evidence>
<dbReference type="VEuPathDB" id="FungiDB:M747DRAFT_292938"/>
<organism evidence="2 3">
    <name type="scientific">Aspergillus niger ATCC 13496</name>
    <dbReference type="NCBI Taxonomy" id="1353008"/>
    <lineage>
        <taxon>Eukaryota</taxon>
        <taxon>Fungi</taxon>
        <taxon>Dikarya</taxon>
        <taxon>Ascomycota</taxon>
        <taxon>Pezizomycotina</taxon>
        <taxon>Eurotiomycetes</taxon>
        <taxon>Eurotiomycetidae</taxon>
        <taxon>Eurotiales</taxon>
        <taxon>Aspergillaceae</taxon>
        <taxon>Aspergillus</taxon>
        <taxon>Aspergillus subgen. Circumdati</taxon>
    </lineage>
</organism>
<dbReference type="Proteomes" id="UP000253845">
    <property type="component" value="Unassembled WGS sequence"/>
</dbReference>
<dbReference type="AlphaFoldDB" id="A0A370C7J8"/>
<evidence type="ECO:0000256" key="1">
    <source>
        <dbReference type="SAM" id="SignalP"/>
    </source>
</evidence>
<proteinExistence type="predicted"/>
<name>A0A370C7J8_ASPNG</name>
<evidence type="ECO:0008006" key="4">
    <source>
        <dbReference type="Google" id="ProtNLM"/>
    </source>
</evidence>
<accession>A0A370C7J8</accession>
<keyword evidence="1" id="KW-0732">Signal</keyword>
<dbReference type="EMBL" id="KZ851903">
    <property type="protein sequence ID" value="RDH23795.1"/>
    <property type="molecule type" value="Genomic_DNA"/>
</dbReference>
<gene>
    <name evidence="2" type="ORF">M747DRAFT_292938</name>
</gene>
<evidence type="ECO:0000313" key="3">
    <source>
        <dbReference type="Proteomes" id="UP000253845"/>
    </source>
</evidence>
<sequence length="70" mass="7550">MPLCLSIFLAVSFPPLSSAYQTNPMPIPSFLVIRRFPLLFWPRSRSQIGGVLAAGGSACPGLYPGHGYAR</sequence>
<reference evidence="2 3" key="1">
    <citation type="submission" date="2018-07" db="EMBL/GenBank/DDBJ databases">
        <title>Section-level genome sequencing of Aspergillus section Nigri to investigate inter- and intra-species variation.</title>
        <authorList>
            <consortium name="DOE Joint Genome Institute"/>
            <person name="Vesth T.C."/>
            <person name="Nybo J.L."/>
            <person name="Theobald S."/>
            <person name="Frisvad J.C."/>
            <person name="Larsen T.O."/>
            <person name="Nielsen K.F."/>
            <person name="Hoof J.B."/>
            <person name="Brandl J."/>
            <person name="Salamov A."/>
            <person name="Riley R."/>
            <person name="Gladden J.M."/>
            <person name="Phatale P."/>
            <person name="Nielsen M.T."/>
            <person name="Lyhne E.K."/>
            <person name="Kogle M.E."/>
            <person name="Strasser K."/>
            <person name="McDonnell E."/>
            <person name="Barry K."/>
            <person name="Clum A."/>
            <person name="Chen C."/>
            <person name="Nolan M."/>
            <person name="Sandor L."/>
            <person name="Kuo A."/>
            <person name="Lipzen A."/>
            <person name="Hainaut M."/>
            <person name="Drula E."/>
            <person name="Tsang A."/>
            <person name="Magnuson J.K."/>
            <person name="Henrissat B."/>
            <person name="Wiebenga A."/>
            <person name="Simmons B.A."/>
            <person name="Makela M.R."/>
            <person name="De vries R.P."/>
            <person name="Grigoriev I.V."/>
            <person name="Mortensen U.H."/>
            <person name="Baker S.E."/>
            <person name="Andersen M.R."/>
        </authorList>
    </citation>
    <scope>NUCLEOTIDE SEQUENCE [LARGE SCALE GENOMIC DNA]</scope>
    <source>
        <strain evidence="2 3">ATCC 13496</strain>
    </source>
</reference>